<keyword evidence="2" id="KW-0694">RNA-binding</keyword>
<evidence type="ECO:0000256" key="1">
    <source>
        <dbReference type="PROSITE-ProRule" id="PRU00047"/>
    </source>
</evidence>
<dbReference type="GO" id="GO:0008270">
    <property type="term" value="F:zinc ion binding"/>
    <property type="evidence" value="ECO:0007669"/>
    <property type="project" value="UniProtKB-KW"/>
</dbReference>
<protein>
    <submittedName>
        <fullName evidence="6">Uncharacterized protein</fullName>
    </submittedName>
</protein>
<keyword evidence="7" id="KW-1185">Reference proteome</keyword>
<keyword evidence="1" id="KW-0479">Metal-binding</keyword>
<feature type="compositionally biased region" description="Gly residues" evidence="3">
    <location>
        <begin position="133"/>
        <end position="145"/>
    </location>
</feature>
<dbReference type="Pfam" id="PF00076">
    <property type="entry name" value="RRM_1"/>
    <property type="match status" value="1"/>
</dbReference>
<reference evidence="6" key="1">
    <citation type="journal article" date="2023" name="Mol. Biol. Evol.">
        <title>Third-Generation Sequencing Reveals the Adaptive Role of the Epigenome in Three Deep-Sea Polychaetes.</title>
        <authorList>
            <person name="Perez M."/>
            <person name="Aroh O."/>
            <person name="Sun Y."/>
            <person name="Lan Y."/>
            <person name="Juniper S.K."/>
            <person name="Young C.R."/>
            <person name="Angers B."/>
            <person name="Qian P.Y."/>
        </authorList>
    </citation>
    <scope>NUCLEOTIDE SEQUENCE</scope>
    <source>
        <strain evidence="6">R07B-5</strain>
    </source>
</reference>
<evidence type="ECO:0000313" key="7">
    <source>
        <dbReference type="Proteomes" id="UP001209878"/>
    </source>
</evidence>
<dbReference type="InterPro" id="IPR001878">
    <property type="entry name" value="Znf_CCHC"/>
</dbReference>
<evidence type="ECO:0000313" key="6">
    <source>
        <dbReference type="EMBL" id="KAK2194062.1"/>
    </source>
</evidence>
<name>A0AAD9PFX0_RIDPI</name>
<accession>A0AAD9PFX0</accession>
<feature type="region of interest" description="Disordered" evidence="3">
    <location>
        <begin position="133"/>
        <end position="245"/>
    </location>
</feature>
<dbReference type="SUPFAM" id="SSF54928">
    <property type="entry name" value="RNA-binding domain, RBD"/>
    <property type="match status" value="1"/>
</dbReference>
<dbReference type="PANTHER" id="PTHR48038:SF1">
    <property type="entry name" value="RIBONUCLEOPROTEIN RB97D"/>
    <property type="match status" value="1"/>
</dbReference>
<evidence type="ECO:0000256" key="2">
    <source>
        <dbReference type="PROSITE-ProRule" id="PRU00176"/>
    </source>
</evidence>
<evidence type="ECO:0000256" key="3">
    <source>
        <dbReference type="SAM" id="MobiDB-lite"/>
    </source>
</evidence>
<keyword evidence="1" id="KW-0863">Zinc-finger</keyword>
<organism evidence="6 7">
    <name type="scientific">Ridgeia piscesae</name>
    <name type="common">Tubeworm</name>
    <dbReference type="NCBI Taxonomy" id="27915"/>
    <lineage>
        <taxon>Eukaryota</taxon>
        <taxon>Metazoa</taxon>
        <taxon>Spiralia</taxon>
        <taxon>Lophotrochozoa</taxon>
        <taxon>Annelida</taxon>
        <taxon>Polychaeta</taxon>
        <taxon>Sedentaria</taxon>
        <taxon>Canalipalpata</taxon>
        <taxon>Sabellida</taxon>
        <taxon>Siboglinidae</taxon>
        <taxon>Ridgeia</taxon>
    </lineage>
</organism>
<dbReference type="AlphaFoldDB" id="A0AAD9PFX0"/>
<sequence length="245" mass="27916">MSRRSEGNLFVGRLNKNTRTRDLEDIFEPYGRMIRCDIKYGAEMGKSSSRGPGRDSKETTYAFIDYEDRKDAEDAIKYENGREICGNSIVVEWAKGSQRRSLVSTQLGYDECYKCHRVGHWARDCPDDWQTGGYRGGGGGGGGGRGRSRSPRRRRSNRSRSRSRDRRRSRSRSRDHRRRRSTSRGRHSRSRSRSPRRSRSRSLSAGRRLSKSLSPAALNNRGHSRSCTRSRTGSPEAIAGNHVDD</sequence>
<evidence type="ECO:0000259" key="4">
    <source>
        <dbReference type="PROSITE" id="PS50102"/>
    </source>
</evidence>
<keyword evidence="1" id="KW-0862">Zinc</keyword>
<dbReference type="Proteomes" id="UP001209878">
    <property type="component" value="Unassembled WGS sequence"/>
</dbReference>
<dbReference type="InterPro" id="IPR036875">
    <property type="entry name" value="Znf_CCHC_sf"/>
</dbReference>
<dbReference type="Gene3D" id="4.10.60.10">
    <property type="entry name" value="Zinc finger, CCHC-type"/>
    <property type="match status" value="1"/>
</dbReference>
<dbReference type="SUPFAM" id="SSF57756">
    <property type="entry name" value="Retrovirus zinc finger-like domains"/>
    <property type="match status" value="1"/>
</dbReference>
<dbReference type="SMART" id="SM00360">
    <property type="entry name" value="RRM"/>
    <property type="match status" value="1"/>
</dbReference>
<dbReference type="InterPro" id="IPR000504">
    <property type="entry name" value="RRM_dom"/>
</dbReference>
<dbReference type="PROSITE" id="PS50158">
    <property type="entry name" value="ZF_CCHC"/>
    <property type="match status" value="1"/>
</dbReference>
<dbReference type="SMART" id="SM00343">
    <property type="entry name" value="ZnF_C2HC"/>
    <property type="match status" value="1"/>
</dbReference>
<feature type="domain" description="RRM" evidence="4">
    <location>
        <begin position="7"/>
        <end position="96"/>
    </location>
</feature>
<dbReference type="EMBL" id="JAODUO010000003">
    <property type="protein sequence ID" value="KAK2194062.1"/>
    <property type="molecule type" value="Genomic_DNA"/>
</dbReference>
<proteinExistence type="predicted"/>
<dbReference type="GO" id="GO:0003723">
    <property type="term" value="F:RNA binding"/>
    <property type="evidence" value="ECO:0007669"/>
    <property type="project" value="UniProtKB-UniRule"/>
</dbReference>
<comment type="caution">
    <text evidence="6">The sequence shown here is derived from an EMBL/GenBank/DDBJ whole genome shotgun (WGS) entry which is preliminary data.</text>
</comment>
<dbReference type="PROSITE" id="PS50102">
    <property type="entry name" value="RRM"/>
    <property type="match status" value="1"/>
</dbReference>
<gene>
    <name evidence="6" type="ORF">NP493_3g11042</name>
</gene>
<dbReference type="Pfam" id="PF00098">
    <property type="entry name" value="zf-CCHC"/>
    <property type="match status" value="1"/>
</dbReference>
<dbReference type="PANTHER" id="PTHR48038">
    <property type="entry name" value="RIBONUCLEOPROTEIN RB97D"/>
    <property type="match status" value="1"/>
</dbReference>
<dbReference type="Gene3D" id="3.30.70.330">
    <property type="match status" value="1"/>
</dbReference>
<dbReference type="InterPro" id="IPR012677">
    <property type="entry name" value="Nucleotide-bd_a/b_plait_sf"/>
</dbReference>
<dbReference type="InterPro" id="IPR035979">
    <property type="entry name" value="RBD_domain_sf"/>
</dbReference>
<feature type="compositionally biased region" description="Basic residues" evidence="3">
    <location>
        <begin position="146"/>
        <end position="200"/>
    </location>
</feature>
<evidence type="ECO:0000259" key="5">
    <source>
        <dbReference type="PROSITE" id="PS50158"/>
    </source>
</evidence>
<feature type="domain" description="CCHC-type" evidence="5">
    <location>
        <begin position="112"/>
        <end position="127"/>
    </location>
</feature>